<dbReference type="Pfam" id="PF00512">
    <property type="entry name" value="HisKA"/>
    <property type="match status" value="1"/>
</dbReference>
<keyword evidence="4" id="KW-0808">Transferase</keyword>
<dbReference type="EMBL" id="JAGQLK010000105">
    <property type="protein sequence ID" value="MCA9383646.1"/>
    <property type="molecule type" value="Genomic_DNA"/>
</dbReference>
<evidence type="ECO:0000256" key="5">
    <source>
        <dbReference type="ARBA" id="ARBA00022777"/>
    </source>
</evidence>
<dbReference type="PANTHER" id="PTHR43711:SF26">
    <property type="entry name" value="SENSOR HISTIDINE KINASE RCSC"/>
    <property type="match status" value="1"/>
</dbReference>
<gene>
    <name evidence="10" type="ORF">KC909_04725</name>
</gene>
<reference evidence="10" key="2">
    <citation type="journal article" date="2021" name="Microbiome">
        <title>Successional dynamics and alternative stable states in a saline activated sludge microbial community over 9 years.</title>
        <authorList>
            <person name="Wang Y."/>
            <person name="Ye J."/>
            <person name="Ju F."/>
            <person name="Liu L."/>
            <person name="Boyd J.A."/>
            <person name="Deng Y."/>
            <person name="Parks D.H."/>
            <person name="Jiang X."/>
            <person name="Yin X."/>
            <person name="Woodcroft B.J."/>
            <person name="Tyson G.W."/>
            <person name="Hugenholtz P."/>
            <person name="Polz M.F."/>
            <person name="Zhang T."/>
        </authorList>
    </citation>
    <scope>NUCLEOTIDE SEQUENCE</scope>
    <source>
        <strain evidence="10">HKST-UBA14</strain>
    </source>
</reference>
<keyword evidence="7" id="KW-0175">Coiled coil</keyword>
<dbReference type="Gene3D" id="3.30.565.10">
    <property type="entry name" value="Histidine kinase-like ATPase, C-terminal domain"/>
    <property type="match status" value="1"/>
</dbReference>
<dbReference type="Gene3D" id="3.30.450.40">
    <property type="match status" value="1"/>
</dbReference>
<dbReference type="InterPro" id="IPR029016">
    <property type="entry name" value="GAF-like_dom_sf"/>
</dbReference>
<evidence type="ECO:0000256" key="6">
    <source>
        <dbReference type="ARBA" id="ARBA00023012"/>
    </source>
</evidence>
<accession>A0A955L603</accession>
<evidence type="ECO:0000313" key="10">
    <source>
        <dbReference type="EMBL" id="MCA9383646.1"/>
    </source>
</evidence>
<dbReference type="InterPro" id="IPR005467">
    <property type="entry name" value="His_kinase_dom"/>
</dbReference>
<proteinExistence type="predicted"/>
<dbReference type="SUPFAM" id="SSF55874">
    <property type="entry name" value="ATPase domain of HSP90 chaperone/DNA topoisomerase II/histidine kinase"/>
    <property type="match status" value="1"/>
</dbReference>
<evidence type="ECO:0000256" key="1">
    <source>
        <dbReference type="ARBA" id="ARBA00000085"/>
    </source>
</evidence>
<keyword evidence="3" id="KW-0597">Phosphoprotein</keyword>
<dbReference type="InterPro" id="IPR036097">
    <property type="entry name" value="HisK_dim/P_sf"/>
</dbReference>
<dbReference type="InterPro" id="IPR004358">
    <property type="entry name" value="Sig_transdc_His_kin-like_C"/>
</dbReference>
<reference evidence="10" key="1">
    <citation type="submission" date="2020-04" db="EMBL/GenBank/DDBJ databases">
        <authorList>
            <person name="Zhang T."/>
        </authorList>
    </citation>
    <scope>NUCLEOTIDE SEQUENCE</scope>
    <source>
        <strain evidence="10">HKST-UBA14</strain>
    </source>
</reference>
<keyword evidence="8" id="KW-0472">Membrane</keyword>
<dbReference type="SMART" id="SM00388">
    <property type="entry name" value="HisKA"/>
    <property type="match status" value="1"/>
</dbReference>
<comment type="catalytic activity">
    <reaction evidence="1">
        <text>ATP + protein L-histidine = ADP + protein N-phospho-L-histidine.</text>
        <dbReference type="EC" id="2.7.13.3"/>
    </reaction>
</comment>
<evidence type="ECO:0000256" key="2">
    <source>
        <dbReference type="ARBA" id="ARBA00012438"/>
    </source>
</evidence>
<comment type="caution">
    <text evidence="10">The sequence shown here is derived from an EMBL/GenBank/DDBJ whole genome shotgun (WGS) entry which is preliminary data.</text>
</comment>
<name>A0A955L603_9BACT</name>
<protein>
    <recommendedName>
        <fullName evidence="2">histidine kinase</fullName>
        <ecNumber evidence="2">2.7.13.3</ecNumber>
    </recommendedName>
</protein>
<dbReference type="InterPro" id="IPR003661">
    <property type="entry name" value="HisK_dim/P_dom"/>
</dbReference>
<organism evidence="10 11">
    <name type="scientific">Candidatus Dojkabacteria bacterium</name>
    <dbReference type="NCBI Taxonomy" id="2099670"/>
    <lineage>
        <taxon>Bacteria</taxon>
        <taxon>Candidatus Dojkabacteria</taxon>
    </lineage>
</organism>
<dbReference type="SUPFAM" id="SSF55781">
    <property type="entry name" value="GAF domain-like"/>
    <property type="match status" value="1"/>
</dbReference>
<dbReference type="SUPFAM" id="SSF47384">
    <property type="entry name" value="Homodimeric domain of signal transducing histidine kinase"/>
    <property type="match status" value="1"/>
</dbReference>
<dbReference type="Gene3D" id="1.10.287.130">
    <property type="match status" value="1"/>
</dbReference>
<dbReference type="PRINTS" id="PR00344">
    <property type="entry name" value="BCTRLSENSOR"/>
</dbReference>
<dbReference type="Proteomes" id="UP000783287">
    <property type="component" value="Unassembled WGS sequence"/>
</dbReference>
<evidence type="ECO:0000256" key="8">
    <source>
        <dbReference type="SAM" id="Phobius"/>
    </source>
</evidence>
<dbReference type="PANTHER" id="PTHR43711">
    <property type="entry name" value="TWO-COMPONENT HISTIDINE KINASE"/>
    <property type="match status" value="1"/>
</dbReference>
<sequence length="532" mass="60291">SAILPYLIFFMLAFFYENRYGTSLNSTAYILGIPIGLAFVYVFSITDEFLRKYTDSRLINPGYNPLEELDDLNKQLSRTIDLNEITSITTSKVAKTIRPAYQAIFVIPEEIDKPWLSYTYKDSSLLKPDPFKIVINIWARLKNTPLIIDEFNSLQIDKHEPVAIMLQELESIMQKEQLKVIYPLLQNEKIVGMLILGEKEADSPYSIQEVEFLESIGNTLALAVGRSLLYEELQLFNEELQNRVEAATEELKVKNTSLENALSELEDKRRQERDMVDVMGHELRTPISIARNALAILEDKFDKNDGNIEKEKLGKYLTMAVEATRREITLLETLLSATKLEGNRIQLNLTKVSVDELIENTLEAHKYKAQEKNLTLNVEKEDGMFIFSDKVRTQEIIDNFVSNAVKYTAAGSVTIKVYKKDGFIRFDIVDTGIGIQQEDLEKLGGKFFRARKLYGEGTTEDYVHPSGTGLGLFVTFELIHLMGGNREVLSEVGKGSTFAAELPEFTGQKDQNLDQTFMETGNNNVGATSSET</sequence>
<feature type="coiled-coil region" evidence="7">
    <location>
        <begin position="230"/>
        <end position="275"/>
    </location>
</feature>
<dbReference type="InterPro" id="IPR050736">
    <property type="entry name" value="Sensor_HK_Regulatory"/>
</dbReference>
<dbReference type="InterPro" id="IPR003018">
    <property type="entry name" value="GAF"/>
</dbReference>
<evidence type="ECO:0000256" key="7">
    <source>
        <dbReference type="SAM" id="Coils"/>
    </source>
</evidence>
<feature type="domain" description="Histidine kinase" evidence="9">
    <location>
        <begin position="278"/>
        <end position="506"/>
    </location>
</feature>
<dbReference type="Pfam" id="PF02518">
    <property type="entry name" value="HATPase_c"/>
    <property type="match status" value="1"/>
</dbReference>
<dbReference type="GO" id="GO:0000155">
    <property type="term" value="F:phosphorelay sensor kinase activity"/>
    <property type="evidence" value="ECO:0007669"/>
    <property type="project" value="InterPro"/>
</dbReference>
<feature type="transmembrane region" description="Helical" evidence="8">
    <location>
        <begin position="20"/>
        <end position="43"/>
    </location>
</feature>
<feature type="non-terminal residue" evidence="10">
    <location>
        <position position="1"/>
    </location>
</feature>
<keyword evidence="6" id="KW-0902">Two-component regulatory system</keyword>
<dbReference type="InterPro" id="IPR003594">
    <property type="entry name" value="HATPase_dom"/>
</dbReference>
<evidence type="ECO:0000259" key="9">
    <source>
        <dbReference type="PROSITE" id="PS50109"/>
    </source>
</evidence>
<evidence type="ECO:0000256" key="3">
    <source>
        <dbReference type="ARBA" id="ARBA00022553"/>
    </source>
</evidence>
<dbReference type="CDD" id="cd00082">
    <property type="entry name" value="HisKA"/>
    <property type="match status" value="1"/>
</dbReference>
<dbReference type="InterPro" id="IPR036890">
    <property type="entry name" value="HATPase_C_sf"/>
</dbReference>
<keyword evidence="8" id="KW-0812">Transmembrane</keyword>
<evidence type="ECO:0000256" key="4">
    <source>
        <dbReference type="ARBA" id="ARBA00022679"/>
    </source>
</evidence>
<dbReference type="SMART" id="SM00387">
    <property type="entry name" value="HATPase_c"/>
    <property type="match status" value="1"/>
</dbReference>
<dbReference type="SMART" id="SM00065">
    <property type="entry name" value="GAF"/>
    <property type="match status" value="1"/>
</dbReference>
<dbReference type="EC" id="2.7.13.3" evidence="2"/>
<keyword evidence="5 10" id="KW-0418">Kinase</keyword>
<dbReference type="PROSITE" id="PS50109">
    <property type="entry name" value="HIS_KIN"/>
    <property type="match status" value="1"/>
</dbReference>
<evidence type="ECO:0000313" key="11">
    <source>
        <dbReference type="Proteomes" id="UP000783287"/>
    </source>
</evidence>
<dbReference type="AlphaFoldDB" id="A0A955L603"/>
<keyword evidence="8" id="KW-1133">Transmembrane helix</keyword>